<sequence length="380" mass="43660">MADTPFHFFKVILPSALQDKKLGIPKKFAEKFEKELSNIVTLMIPNGRIWHVGLRKDEGKLWFYDGWHDFVEYHSISAGYFLVFKYEKHPNFRVLIFDITCCEIQYPYFCLSPKIDESAHHNEMENEDSTTPHSAPNPNPPEFSSFENNSFEKCSKSSGKNYTPTPLQQIQAIDIPESSSRPCSGSIPEIKHGYETPSKRLKVEEPVEINKLDTTGDESELKNAAYKVEAHSSDDEAKTTKIDKLELLTLFEDMKISICRNVEYLTAKQRERAVDVARLCNPKNPAFMVILQSRNITKSFLYVPSNFAGKYLSRNAKSIRLQVSDGREWRVHIVRRQSAADFTKGVAKFFRENRLKDGDICVFEVITKDILLKVSVFHSN</sequence>
<feature type="domain" description="TF-B3" evidence="7">
    <location>
        <begin position="7"/>
        <end position="100"/>
    </location>
</feature>
<dbReference type="GO" id="GO:0005634">
    <property type="term" value="C:nucleus"/>
    <property type="evidence" value="ECO:0007669"/>
    <property type="project" value="UniProtKB-SubCell"/>
</dbReference>
<dbReference type="Pfam" id="PF02362">
    <property type="entry name" value="B3"/>
    <property type="match status" value="2"/>
</dbReference>
<evidence type="ECO:0000256" key="1">
    <source>
        <dbReference type="ARBA" id="ARBA00004123"/>
    </source>
</evidence>
<dbReference type="Gene3D" id="2.40.330.10">
    <property type="entry name" value="DNA-binding pseudobarrel domain"/>
    <property type="match status" value="2"/>
</dbReference>
<keyword evidence="9" id="KW-1185">Reference proteome</keyword>
<reference evidence="8" key="1">
    <citation type="journal article" date="2023" name="Plant J.">
        <title>Genome sequences and population genomics provide insights into the demographic history, inbreeding, and mutation load of two 'living fossil' tree species of Dipteronia.</title>
        <authorList>
            <person name="Feng Y."/>
            <person name="Comes H.P."/>
            <person name="Chen J."/>
            <person name="Zhu S."/>
            <person name="Lu R."/>
            <person name="Zhang X."/>
            <person name="Li P."/>
            <person name="Qiu J."/>
            <person name="Olsen K.M."/>
            <person name="Qiu Y."/>
        </authorList>
    </citation>
    <scope>NUCLEOTIDE SEQUENCE</scope>
    <source>
        <strain evidence="8">NBL</strain>
    </source>
</reference>
<evidence type="ECO:0000256" key="6">
    <source>
        <dbReference type="SAM" id="MobiDB-lite"/>
    </source>
</evidence>
<evidence type="ECO:0000256" key="5">
    <source>
        <dbReference type="ARBA" id="ARBA00023242"/>
    </source>
</evidence>
<dbReference type="InterPro" id="IPR050655">
    <property type="entry name" value="Plant_B3_domain"/>
</dbReference>
<evidence type="ECO:0000259" key="7">
    <source>
        <dbReference type="PROSITE" id="PS50863"/>
    </source>
</evidence>
<dbReference type="GO" id="GO:0003677">
    <property type="term" value="F:DNA binding"/>
    <property type="evidence" value="ECO:0007669"/>
    <property type="project" value="UniProtKB-KW"/>
</dbReference>
<dbReference type="InterPro" id="IPR003340">
    <property type="entry name" value="B3_DNA-bd"/>
</dbReference>
<dbReference type="InterPro" id="IPR015300">
    <property type="entry name" value="DNA-bd_pseudobarrel_sf"/>
</dbReference>
<keyword evidence="3" id="KW-0238">DNA-binding</keyword>
<keyword evidence="2" id="KW-0805">Transcription regulation</keyword>
<protein>
    <recommendedName>
        <fullName evidence="7">TF-B3 domain-containing protein</fullName>
    </recommendedName>
</protein>
<keyword evidence="5" id="KW-0539">Nucleus</keyword>
<dbReference type="CDD" id="cd10017">
    <property type="entry name" value="B3_DNA"/>
    <property type="match status" value="2"/>
</dbReference>
<dbReference type="SMART" id="SM01019">
    <property type="entry name" value="B3"/>
    <property type="match status" value="2"/>
</dbReference>
<name>A0AAE0A007_9ROSI</name>
<keyword evidence="4" id="KW-0804">Transcription</keyword>
<comment type="caution">
    <text evidence="8">The sequence shown here is derived from an EMBL/GenBank/DDBJ whole genome shotgun (WGS) entry which is preliminary data.</text>
</comment>
<comment type="subcellular location">
    <subcellularLocation>
        <location evidence="1">Nucleus</location>
    </subcellularLocation>
</comment>
<dbReference type="PANTHER" id="PTHR31920:SF51">
    <property type="entry name" value="BINDING PROTEIN, PUTATIVE-RELATED"/>
    <property type="match status" value="1"/>
</dbReference>
<evidence type="ECO:0000313" key="9">
    <source>
        <dbReference type="Proteomes" id="UP001281410"/>
    </source>
</evidence>
<feature type="compositionally biased region" description="Polar residues" evidence="6">
    <location>
        <begin position="145"/>
        <end position="183"/>
    </location>
</feature>
<proteinExistence type="predicted"/>
<accession>A0AAE0A007</accession>
<evidence type="ECO:0000256" key="2">
    <source>
        <dbReference type="ARBA" id="ARBA00023015"/>
    </source>
</evidence>
<feature type="region of interest" description="Disordered" evidence="6">
    <location>
        <begin position="122"/>
        <end position="197"/>
    </location>
</feature>
<organism evidence="8 9">
    <name type="scientific">Dipteronia sinensis</name>
    <dbReference type="NCBI Taxonomy" id="43782"/>
    <lineage>
        <taxon>Eukaryota</taxon>
        <taxon>Viridiplantae</taxon>
        <taxon>Streptophyta</taxon>
        <taxon>Embryophyta</taxon>
        <taxon>Tracheophyta</taxon>
        <taxon>Spermatophyta</taxon>
        <taxon>Magnoliopsida</taxon>
        <taxon>eudicotyledons</taxon>
        <taxon>Gunneridae</taxon>
        <taxon>Pentapetalae</taxon>
        <taxon>rosids</taxon>
        <taxon>malvids</taxon>
        <taxon>Sapindales</taxon>
        <taxon>Sapindaceae</taxon>
        <taxon>Hippocastanoideae</taxon>
        <taxon>Acereae</taxon>
        <taxon>Dipteronia</taxon>
    </lineage>
</organism>
<evidence type="ECO:0000256" key="4">
    <source>
        <dbReference type="ARBA" id="ARBA00023163"/>
    </source>
</evidence>
<feature type="domain" description="TF-B3" evidence="7">
    <location>
        <begin position="286"/>
        <end position="380"/>
    </location>
</feature>
<gene>
    <name evidence="8" type="ORF">Dsin_026963</name>
</gene>
<dbReference type="PANTHER" id="PTHR31920">
    <property type="entry name" value="B3 DOMAIN-CONTAINING"/>
    <property type="match status" value="1"/>
</dbReference>
<dbReference type="EMBL" id="JANJYJ010000008">
    <property type="protein sequence ID" value="KAK3195653.1"/>
    <property type="molecule type" value="Genomic_DNA"/>
</dbReference>
<dbReference type="SUPFAM" id="SSF101936">
    <property type="entry name" value="DNA-binding pseudobarrel domain"/>
    <property type="match status" value="2"/>
</dbReference>
<dbReference type="Proteomes" id="UP001281410">
    <property type="component" value="Unassembled WGS sequence"/>
</dbReference>
<evidence type="ECO:0000313" key="8">
    <source>
        <dbReference type="EMBL" id="KAK3195653.1"/>
    </source>
</evidence>
<dbReference type="AlphaFoldDB" id="A0AAE0A007"/>
<dbReference type="PROSITE" id="PS50863">
    <property type="entry name" value="B3"/>
    <property type="match status" value="2"/>
</dbReference>
<evidence type="ECO:0000256" key="3">
    <source>
        <dbReference type="ARBA" id="ARBA00023125"/>
    </source>
</evidence>